<proteinExistence type="predicted"/>
<evidence type="ECO:0000313" key="2">
    <source>
        <dbReference type="EMBL" id="KAK5998024.1"/>
    </source>
</evidence>
<reference evidence="2 3" key="1">
    <citation type="submission" date="2024-01" db="EMBL/GenBank/DDBJ databases">
        <title>Complete genome of Cladobotryum mycophilum ATHUM6906.</title>
        <authorList>
            <person name="Christinaki A.C."/>
            <person name="Myridakis A.I."/>
            <person name="Kouvelis V.N."/>
        </authorList>
    </citation>
    <scope>NUCLEOTIDE SEQUENCE [LARGE SCALE GENOMIC DNA]</scope>
    <source>
        <strain evidence="2 3">ATHUM6906</strain>
    </source>
</reference>
<comment type="caution">
    <text evidence="2">The sequence shown here is derived from an EMBL/GenBank/DDBJ whole genome shotgun (WGS) entry which is preliminary data.</text>
</comment>
<sequence length="221" mass="23959">MDPSSKSFKDLRNSQGLVPARSPPELGKPLSTLDVPSKERHKRVHRVSRTPGVQIHTETVPGDSGVGEQPYNDAGAKGAANRINNSLKKLQEGQVAGIIEKHKIGTVIVGAIENFIQTEGVGCPVDYAIAIVHNATTGQTAAACSRGVTLKPEYIGWAQKYGFVNGNQDHGEKTVGNCLAAEFPDLDSRNWHKVLAGVSRYTLLREALENLPHSWQPKPHF</sequence>
<dbReference type="Proteomes" id="UP001338125">
    <property type="component" value="Unassembled WGS sequence"/>
</dbReference>
<gene>
    <name evidence="2" type="ORF">PT974_00394</name>
</gene>
<dbReference type="Gene3D" id="3.90.950.10">
    <property type="match status" value="1"/>
</dbReference>
<accession>A0ABR0T0R0</accession>
<evidence type="ECO:0000256" key="1">
    <source>
        <dbReference type="SAM" id="MobiDB-lite"/>
    </source>
</evidence>
<dbReference type="SUPFAM" id="SSF52972">
    <property type="entry name" value="ITPase-like"/>
    <property type="match status" value="1"/>
</dbReference>
<dbReference type="EMBL" id="JAVFKD010000001">
    <property type="protein sequence ID" value="KAK5998024.1"/>
    <property type="molecule type" value="Genomic_DNA"/>
</dbReference>
<keyword evidence="3" id="KW-1185">Reference proteome</keyword>
<organism evidence="2 3">
    <name type="scientific">Cladobotryum mycophilum</name>
    <dbReference type="NCBI Taxonomy" id="491253"/>
    <lineage>
        <taxon>Eukaryota</taxon>
        <taxon>Fungi</taxon>
        <taxon>Dikarya</taxon>
        <taxon>Ascomycota</taxon>
        <taxon>Pezizomycotina</taxon>
        <taxon>Sordariomycetes</taxon>
        <taxon>Hypocreomycetidae</taxon>
        <taxon>Hypocreales</taxon>
        <taxon>Hypocreaceae</taxon>
        <taxon>Cladobotryum</taxon>
    </lineage>
</organism>
<dbReference type="InterPro" id="IPR029001">
    <property type="entry name" value="ITPase-like_fam"/>
</dbReference>
<feature type="region of interest" description="Disordered" evidence="1">
    <location>
        <begin position="1"/>
        <end position="41"/>
    </location>
</feature>
<name>A0ABR0T0R0_9HYPO</name>
<evidence type="ECO:0000313" key="3">
    <source>
        <dbReference type="Proteomes" id="UP001338125"/>
    </source>
</evidence>
<protein>
    <submittedName>
        <fullName evidence="2">Uncharacterized protein</fullName>
    </submittedName>
</protein>